<keyword evidence="5 9" id="KW-0285">Flavoprotein</keyword>
<dbReference type="STRING" id="112903.SAMN04490178_11950"/>
<comment type="pathway">
    <text evidence="2 9">Pyrimidine metabolism; UMP biosynthesis via de novo pathway.</text>
</comment>
<evidence type="ECO:0000256" key="8">
    <source>
        <dbReference type="ARBA" id="ARBA00023002"/>
    </source>
</evidence>
<dbReference type="InterPro" id="IPR050074">
    <property type="entry name" value="DHO_dehydrogenase"/>
</dbReference>
<gene>
    <name evidence="9" type="primary">pyrD</name>
    <name evidence="11" type="ORF">SAMN04490178_11950</name>
</gene>
<comment type="similarity">
    <text evidence="3 9">Belongs to the dihydroorotate dehydrogenase family. Type 1 subfamily.</text>
</comment>
<evidence type="ECO:0000256" key="5">
    <source>
        <dbReference type="ARBA" id="ARBA00022630"/>
    </source>
</evidence>
<organism evidence="11 12">
    <name type="scientific">Propionispora vibrioides</name>
    <dbReference type="NCBI Taxonomy" id="112903"/>
    <lineage>
        <taxon>Bacteria</taxon>
        <taxon>Bacillati</taxon>
        <taxon>Bacillota</taxon>
        <taxon>Negativicutes</taxon>
        <taxon>Selenomonadales</taxon>
        <taxon>Sporomusaceae</taxon>
        <taxon>Propionispora</taxon>
    </lineage>
</organism>
<dbReference type="PANTHER" id="PTHR48109">
    <property type="entry name" value="DIHYDROOROTATE DEHYDROGENASE (QUINONE), MITOCHONDRIAL-RELATED"/>
    <property type="match status" value="1"/>
</dbReference>
<feature type="binding site" evidence="9">
    <location>
        <begin position="246"/>
        <end position="247"/>
    </location>
    <ligand>
        <name>FMN</name>
        <dbReference type="ChEBI" id="CHEBI:58210"/>
    </ligand>
</feature>
<name>A0A1H8X0Q0_9FIRM</name>
<dbReference type="InterPro" id="IPR024920">
    <property type="entry name" value="Dihydroorotate_DH_1"/>
</dbReference>
<keyword evidence="12" id="KW-1185">Reference proteome</keyword>
<feature type="domain" description="Dihydroorotate dehydrogenase catalytic" evidence="10">
    <location>
        <begin position="7"/>
        <end position="287"/>
    </location>
</feature>
<feature type="binding site" evidence="9">
    <location>
        <position position="49"/>
    </location>
    <ligand>
        <name>substrate</name>
    </ligand>
</feature>
<dbReference type="GO" id="GO:0005737">
    <property type="term" value="C:cytoplasm"/>
    <property type="evidence" value="ECO:0007669"/>
    <property type="project" value="UniProtKB-SubCell"/>
</dbReference>
<dbReference type="GO" id="GO:0006207">
    <property type="term" value="P:'de novo' pyrimidine nucleobase biosynthetic process"/>
    <property type="evidence" value="ECO:0007669"/>
    <property type="project" value="InterPro"/>
</dbReference>
<dbReference type="Pfam" id="PF01180">
    <property type="entry name" value="DHO_dh"/>
    <property type="match status" value="1"/>
</dbReference>
<dbReference type="UniPathway" id="UPA00070"/>
<evidence type="ECO:0000256" key="6">
    <source>
        <dbReference type="ARBA" id="ARBA00022643"/>
    </source>
</evidence>
<feature type="binding site" evidence="9">
    <location>
        <position position="194"/>
    </location>
    <ligand>
        <name>FMN</name>
        <dbReference type="ChEBI" id="CHEBI:58210"/>
    </ligand>
</feature>
<dbReference type="NCBIfam" id="NF005574">
    <property type="entry name" value="PRK07259.1"/>
    <property type="match status" value="1"/>
</dbReference>
<dbReference type="OrthoDB" id="9794954at2"/>
<feature type="binding site" evidence="9">
    <location>
        <position position="103"/>
    </location>
    <ligand>
        <name>FMN</name>
        <dbReference type="ChEBI" id="CHEBI:58210"/>
    </ligand>
</feature>
<comment type="cofactor">
    <cofactor evidence="9">
        <name>FMN</name>
        <dbReference type="ChEBI" id="CHEBI:58210"/>
    </cofactor>
    <text evidence="9">Binds 1 FMN per subunit.</text>
</comment>
<feature type="active site" description="Nucleophile" evidence="9">
    <location>
        <position position="133"/>
    </location>
</feature>
<feature type="binding site" evidence="9">
    <location>
        <begin position="195"/>
        <end position="196"/>
    </location>
    <ligand>
        <name>substrate</name>
    </ligand>
</feature>
<evidence type="ECO:0000313" key="12">
    <source>
        <dbReference type="Proteomes" id="UP000198847"/>
    </source>
</evidence>
<dbReference type="PANTHER" id="PTHR48109:SF1">
    <property type="entry name" value="DIHYDROOROTATE DEHYDROGENASE (FUMARATE)"/>
    <property type="match status" value="1"/>
</dbReference>
<dbReference type="Gene3D" id="3.20.20.70">
    <property type="entry name" value="Aldolase class I"/>
    <property type="match status" value="1"/>
</dbReference>
<dbReference type="RefSeq" id="WP_091748988.1">
    <property type="nucleotide sequence ID" value="NZ_FODY01000019.1"/>
</dbReference>
<dbReference type="InterPro" id="IPR013785">
    <property type="entry name" value="Aldolase_TIM"/>
</dbReference>
<dbReference type="AlphaFoldDB" id="A0A1H8X0Q0"/>
<dbReference type="GO" id="GO:0044205">
    <property type="term" value="P:'de novo' UMP biosynthetic process"/>
    <property type="evidence" value="ECO:0007669"/>
    <property type="project" value="UniProtKB-UniRule"/>
</dbReference>
<feature type="binding site" evidence="9">
    <location>
        <begin position="73"/>
        <end position="77"/>
    </location>
    <ligand>
        <name>substrate</name>
    </ligand>
</feature>
<keyword evidence="8 9" id="KW-0560">Oxidoreductase</keyword>
<comment type="subcellular location">
    <subcellularLocation>
        <location evidence="1 9">Cytoplasm</location>
    </subcellularLocation>
</comment>
<feature type="binding site" evidence="9">
    <location>
        <begin position="268"/>
        <end position="269"/>
    </location>
    <ligand>
        <name>FMN</name>
        <dbReference type="ChEBI" id="CHEBI:58210"/>
    </ligand>
</feature>
<evidence type="ECO:0000256" key="3">
    <source>
        <dbReference type="ARBA" id="ARBA00008008"/>
    </source>
</evidence>
<feature type="binding site" evidence="9">
    <location>
        <position position="130"/>
    </location>
    <ligand>
        <name>substrate</name>
    </ligand>
</feature>
<evidence type="ECO:0000256" key="4">
    <source>
        <dbReference type="ARBA" id="ARBA00022490"/>
    </source>
</evidence>
<dbReference type="NCBIfam" id="TIGR01037">
    <property type="entry name" value="pyrD_sub1_fam"/>
    <property type="match status" value="1"/>
</dbReference>
<dbReference type="InterPro" id="IPR001295">
    <property type="entry name" value="Dihydroorotate_DH_CS"/>
</dbReference>
<keyword evidence="6 9" id="KW-0288">FMN</keyword>
<dbReference type="HAMAP" id="MF_00224">
    <property type="entry name" value="DHO_dh_type1"/>
    <property type="match status" value="1"/>
</dbReference>
<keyword evidence="4 9" id="KW-0963">Cytoplasm</keyword>
<evidence type="ECO:0000313" key="11">
    <source>
        <dbReference type="EMBL" id="SEP33512.1"/>
    </source>
</evidence>
<feature type="binding site" evidence="9">
    <location>
        <position position="25"/>
    </location>
    <ligand>
        <name>FMN</name>
        <dbReference type="ChEBI" id="CHEBI:58210"/>
    </ligand>
</feature>
<dbReference type="PIRSF" id="PIRSF000164">
    <property type="entry name" value="DHO_oxidase"/>
    <property type="match status" value="1"/>
</dbReference>
<dbReference type="EC" id="1.3.-.-" evidence="9"/>
<feature type="binding site" evidence="9">
    <location>
        <position position="168"/>
    </location>
    <ligand>
        <name>FMN</name>
        <dbReference type="ChEBI" id="CHEBI:58210"/>
    </ligand>
</feature>
<evidence type="ECO:0000259" key="10">
    <source>
        <dbReference type="Pfam" id="PF01180"/>
    </source>
</evidence>
<proteinExistence type="inferred from homology"/>
<dbReference type="GO" id="GO:0004152">
    <property type="term" value="F:dihydroorotate dehydrogenase activity"/>
    <property type="evidence" value="ECO:0007669"/>
    <property type="project" value="UniProtKB-UniRule"/>
</dbReference>
<protein>
    <recommendedName>
        <fullName evidence="9">Dihydroorotate dehydrogenase</fullName>
        <shortName evidence="9">DHOD</shortName>
        <shortName evidence="9">DHODase</shortName>
        <shortName evidence="9">DHOdehase</shortName>
        <ecNumber evidence="9">1.3.-.-</ecNumber>
    </recommendedName>
</protein>
<dbReference type="EMBL" id="FODY01000019">
    <property type="protein sequence ID" value="SEP33512.1"/>
    <property type="molecule type" value="Genomic_DNA"/>
</dbReference>
<evidence type="ECO:0000256" key="2">
    <source>
        <dbReference type="ARBA" id="ARBA00004725"/>
    </source>
</evidence>
<feature type="binding site" evidence="9">
    <location>
        <position position="220"/>
    </location>
    <ligand>
        <name>FMN</name>
        <dbReference type="ChEBI" id="CHEBI:58210"/>
    </ligand>
</feature>
<dbReference type="SUPFAM" id="SSF51395">
    <property type="entry name" value="FMN-linked oxidoreductases"/>
    <property type="match status" value="1"/>
</dbReference>
<evidence type="ECO:0000256" key="7">
    <source>
        <dbReference type="ARBA" id="ARBA00022975"/>
    </source>
</evidence>
<dbReference type="InterPro" id="IPR033888">
    <property type="entry name" value="DHOD_1B"/>
</dbReference>
<evidence type="ECO:0000256" key="9">
    <source>
        <dbReference type="HAMAP-Rule" id="MF_00224"/>
    </source>
</evidence>
<dbReference type="PROSITE" id="PS00912">
    <property type="entry name" value="DHODEHASE_2"/>
    <property type="match status" value="1"/>
</dbReference>
<accession>A0A1H8X0Q0</accession>
<feature type="binding site" evidence="9">
    <location>
        <position position="130"/>
    </location>
    <ligand>
        <name>FMN</name>
        <dbReference type="ChEBI" id="CHEBI:58210"/>
    </ligand>
</feature>
<comment type="function">
    <text evidence="9">Catalyzes the conversion of dihydroorotate to orotate.</text>
</comment>
<comment type="catalytic activity">
    <reaction evidence="9">
        <text>(S)-dihydroorotate + A = orotate + AH2</text>
        <dbReference type="Rhea" id="RHEA:18073"/>
        <dbReference type="ChEBI" id="CHEBI:13193"/>
        <dbReference type="ChEBI" id="CHEBI:17499"/>
        <dbReference type="ChEBI" id="CHEBI:30839"/>
        <dbReference type="ChEBI" id="CHEBI:30864"/>
    </reaction>
</comment>
<feature type="binding site" evidence="9">
    <location>
        <begin position="49"/>
        <end position="50"/>
    </location>
    <ligand>
        <name>FMN</name>
        <dbReference type="ChEBI" id="CHEBI:58210"/>
    </ligand>
</feature>
<dbReference type="InterPro" id="IPR049622">
    <property type="entry name" value="Dihydroorotate_DH_I"/>
</dbReference>
<evidence type="ECO:0000256" key="1">
    <source>
        <dbReference type="ARBA" id="ARBA00004496"/>
    </source>
</evidence>
<dbReference type="InterPro" id="IPR012135">
    <property type="entry name" value="Dihydroorotate_DH_1_2"/>
</dbReference>
<dbReference type="InterPro" id="IPR005720">
    <property type="entry name" value="Dihydroorotate_DH_cat"/>
</dbReference>
<sequence length="307" mass="32196">MSKPEHMLQTEVAGIRMKNPVMAASGTFGFGVEYREFLDLNQIGAIVVKGTTLKPRAGNCGRRIAETPAGMLNAIGLENPGVEALIDNILPTLREYDVPVLVNISGNTVEEYGELAKRLDKTGIAGIEINISCPNVKEGGIAFGTNCDSAASVVKTVKANTALPVITKLSPNVTDIVAMALAVEAAGSDAISLINTLVGMAVDIHSWRPVLGNVVGGLSGPAVKPVALRMVWQVCQAVKIPVIGMGGIMTAEDAIEFMLAGASAVMVGTANFVDPQTIEKVVTGLEEYVVKRDLSCIQDVVGKLKVN</sequence>
<reference evidence="11 12" key="1">
    <citation type="submission" date="2016-10" db="EMBL/GenBank/DDBJ databases">
        <authorList>
            <person name="de Groot N.N."/>
        </authorList>
    </citation>
    <scope>NUCLEOTIDE SEQUENCE [LARGE SCALE GENOMIC DNA]</scope>
    <source>
        <strain evidence="11 12">DSM 13305</strain>
    </source>
</reference>
<keyword evidence="7 9" id="KW-0665">Pyrimidine biosynthesis</keyword>
<dbReference type="Proteomes" id="UP000198847">
    <property type="component" value="Unassembled WGS sequence"/>
</dbReference>
<dbReference type="CDD" id="cd04740">
    <property type="entry name" value="DHOD_1B_like"/>
    <property type="match status" value="1"/>
</dbReference>
<dbReference type="FunFam" id="3.20.20.70:FF:000027">
    <property type="entry name" value="Dihydropyrimidine dehydrogenase [NADP(+)]"/>
    <property type="match status" value="1"/>
</dbReference>